<reference evidence="2" key="1">
    <citation type="submission" date="2020-08" db="EMBL/GenBank/DDBJ databases">
        <title>Novel species isolated from subtropical streams in China.</title>
        <authorList>
            <person name="Lu H."/>
        </authorList>
    </citation>
    <scope>NUCLEOTIDE SEQUENCE</scope>
    <source>
        <strain evidence="2">LX22W</strain>
    </source>
</reference>
<evidence type="ECO:0008006" key="4">
    <source>
        <dbReference type="Google" id="ProtNLM"/>
    </source>
</evidence>
<dbReference type="RefSeq" id="WP_186916731.1">
    <property type="nucleotide sequence ID" value="NZ_JACOFZ010000004.1"/>
</dbReference>
<dbReference type="EMBL" id="JACOFZ010000004">
    <property type="protein sequence ID" value="MBC3882116.1"/>
    <property type="molecule type" value="Genomic_DNA"/>
</dbReference>
<feature type="transmembrane region" description="Helical" evidence="1">
    <location>
        <begin position="21"/>
        <end position="44"/>
    </location>
</feature>
<keyword evidence="1" id="KW-0812">Transmembrane</keyword>
<dbReference type="AlphaFoldDB" id="A0A923HXP0"/>
<comment type="caution">
    <text evidence="2">The sequence shown here is derived from an EMBL/GenBank/DDBJ whole genome shotgun (WGS) entry which is preliminary data.</text>
</comment>
<proteinExistence type="predicted"/>
<evidence type="ECO:0000313" key="2">
    <source>
        <dbReference type="EMBL" id="MBC3882116.1"/>
    </source>
</evidence>
<organism evidence="2 3">
    <name type="scientific">Undibacterium nitidum</name>
    <dbReference type="NCBI Taxonomy" id="2762298"/>
    <lineage>
        <taxon>Bacteria</taxon>
        <taxon>Pseudomonadati</taxon>
        <taxon>Pseudomonadota</taxon>
        <taxon>Betaproteobacteria</taxon>
        <taxon>Burkholderiales</taxon>
        <taxon>Oxalobacteraceae</taxon>
        <taxon>Undibacterium</taxon>
    </lineage>
</organism>
<dbReference type="Proteomes" id="UP000627446">
    <property type="component" value="Unassembled WGS sequence"/>
</dbReference>
<evidence type="ECO:0000256" key="1">
    <source>
        <dbReference type="SAM" id="Phobius"/>
    </source>
</evidence>
<name>A0A923HXP0_9BURK</name>
<evidence type="ECO:0000313" key="3">
    <source>
        <dbReference type="Proteomes" id="UP000627446"/>
    </source>
</evidence>
<gene>
    <name evidence="2" type="ORF">H8K36_12060</name>
</gene>
<keyword evidence="1" id="KW-1133">Transmembrane helix</keyword>
<accession>A0A923HXP0</accession>
<protein>
    <recommendedName>
        <fullName evidence="4">MSHA biogenesis protein MshJ</fullName>
    </recommendedName>
</protein>
<sequence>MKFDWKYIANKIDSRPERERGLLFAVVLAIVVLLGMNFVVSPLLRQQKDLNAKIQQHLTMTQSMTEQLNALQIAQNVDVDANLKQKIQEYRTLLETKDQTLSQFQKSLVPSAKIDYLLESILKRNKNLRLISLRTLSVVDLMNDTALVMPMTVASNASASLDEDVKKAALEQRGLFKHEVEIVVEGGYLDMLAYMQSLESMPERVYWSRSDLSVLEYPKSRLSLRVFTLSLERKWLQL</sequence>
<keyword evidence="3" id="KW-1185">Reference proteome</keyword>
<keyword evidence="1" id="KW-0472">Membrane</keyword>